<dbReference type="EMBL" id="JAUSSW010000004">
    <property type="protein sequence ID" value="MDQ0102340.1"/>
    <property type="molecule type" value="Genomic_DNA"/>
</dbReference>
<feature type="region of interest" description="Disordered" evidence="1">
    <location>
        <begin position="18"/>
        <end position="58"/>
    </location>
</feature>
<accession>A0ABT9TL08</accession>
<proteinExistence type="predicted"/>
<evidence type="ECO:0000256" key="1">
    <source>
        <dbReference type="SAM" id="MobiDB-lite"/>
    </source>
</evidence>
<gene>
    <name evidence="2" type="ORF">J2T10_001986</name>
</gene>
<evidence type="ECO:0000313" key="3">
    <source>
        <dbReference type="Proteomes" id="UP001244563"/>
    </source>
</evidence>
<keyword evidence="3" id="KW-1185">Reference proteome</keyword>
<protein>
    <submittedName>
        <fullName evidence="2">Uncharacterized protein</fullName>
    </submittedName>
</protein>
<comment type="caution">
    <text evidence="2">The sequence shown here is derived from an EMBL/GenBank/DDBJ whole genome shotgun (WGS) entry which is preliminary data.</text>
</comment>
<reference evidence="2 3" key="1">
    <citation type="submission" date="2023-07" db="EMBL/GenBank/DDBJ databases">
        <title>Sorghum-associated microbial communities from plants grown in Nebraska, USA.</title>
        <authorList>
            <person name="Schachtman D."/>
        </authorList>
    </citation>
    <scope>NUCLEOTIDE SEQUENCE [LARGE SCALE GENOMIC DNA]</scope>
    <source>
        <strain evidence="2 3">CC523</strain>
    </source>
</reference>
<sequence length="74" mass="8317">MRLYRAICAWLEAHAASMTAEHDPQPEGNNFTQAEHAHSYSAPPELHAGYNRQSIDDDDGGTYRARTIGFTRKL</sequence>
<evidence type="ECO:0000313" key="2">
    <source>
        <dbReference type="EMBL" id="MDQ0102340.1"/>
    </source>
</evidence>
<organism evidence="2 3">
    <name type="scientific">Paenarthrobacter nicotinovorans</name>
    <name type="common">Arthrobacter nicotinovorans</name>
    <dbReference type="NCBI Taxonomy" id="29320"/>
    <lineage>
        <taxon>Bacteria</taxon>
        <taxon>Bacillati</taxon>
        <taxon>Actinomycetota</taxon>
        <taxon>Actinomycetes</taxon>
        <taxon>Micrococcales</taxon>
        <taxon>Micrococcaceae</taxon>
        <taxon>Paenarthrobacter</taxon>
    </lineage>
</organism>
<name>A0ABT9TL08_PAENI</name>
<dbReference type="Proteomes" id="UP001244563">
    <property type="component" value="Unassembled WGS sequence"/>
</dbReference>
<dbReference type="RefSeq" id="WP_306877993.1">
    <property type="nucleotide sequence ID" value="NZ_JAUSSW010000004.1"/>
</dbReference>